<feature type="compositionally biased region" description="Polar residues" evidence="1">
    <location>
        <begin position="230"/>
        <end position="243"/>
    </location>
</feature>
<dbReference type="AlphaFoldDB" id="A0A3B0K1K9"/>
<feature type="compositionally biased region" description="Basic residues" evidence="1">
    <location>
        <begin position="455"/>
        <end position="464"/>
    </location>
</feature>
<dbReference type="OMA" id="TSVIAWP"/>
<evidence type="ECO:0000313" key="2">
    <source>
        <dbReference type="EMBL" id="SPP77278.1"/>
    </source>
</evidence>
<proteinExistence type="predicted"/>
<protein>
    <submittedName>
        <fullName evidence="2">Uncharacterized protein</fullName>
    </submittedName>
</protein>
<organism evidence="2 3">
    <name type="scientific">Drosophila guanche</name>
    <name type="common">Fruit fly</name>
    <dbReference type="NCBI Taxonomy" id="7266"/>
    <lineage>
        <taxon>Eukaryota</taxon>
        <taxon>Metazoa</taxon>
        <taxon>Ecdysozoa</taxon>
        <taxon>Arthropoda</taxon>
        <taxon>Hexapoda</taxon>
        <taxon>Insecta</taxon>
        <taxon>Pterygota</taxon>
        <taxon>Neoptera</taxon>
        <taxon>Endopterygota</taxon>
        <taxon>Diptera</taxon>
        <taxon>Brachycera</taxon>
        <taxon>Muscomorpha</taxon>
        <taxon>Ephydroidea</taxon>
        <taxon>Drosophilidae</taxon>
        <taxon>Drosophila</taxon>
        <taxon>Sophophora</taxon>
    </lineage>
</organism>
<feature type="compositionally biased region" description="Polar residues" evidence="1">
    <location>
        <begin position="196"/>
        <end position="211"/>
    </location>
</feature>
<keyword evidence="3" id="KW-1185">Reference proteome</keyword>
<dbReference type="EMBL" id="OUUW01000002">
    <property type="protein sequence ID" value="SPP77278.1"/>
    <property type="molecule type" value="Genomic_DNA"/>
</dbReference>
<feature type="compositionally biased region" description="Polar residues" evidence="1">
    <location>
        <begin position="524"/>
        <end position="533"/>
    </location>
</feature>
<feature type="compositionally biased region" description="Polar residues" evidence="1">
    <location>
        <begin position="488"/>
        <end position="508"/>
    </location>
</feature>
<reference evidence="3" key="1">
    <citation type="submission" date="2018-01" db="EMBL/GenBank/DDBJ databases">
        <authorList>
            <person name="Alioto T."/>
            <person name="Alioto T."/>
        </authorList>
    </citation>
    <scope>NUCLEOTIDE SEQUENCE [LARGE SCALE GENOMIC DNA]</scope>
</reference>
<evidence type="ECO:0000313" key="3">
    <source>
        <dbReference type="Proteomes" id="UP000268350"/>
    </source>
</evidence>
<dbReference type="OrthoDB" id="7859978at2759"/>
<feature type="region of interest" description="Disordered" evidence="1">
    <location>
        <begin position="144"/>
        <end position="248"/>
    </location>
</feature>
<feature type="compositionally biased region" description="Low complexity" evidence="1">
    <location>
        <begin position="148"/>
        <end position="159"/>
    </location>
</feature>
<feature type="compositionally biased region" description="Polar residues" evidence="1">
    <location>
        <begin position="424"/>
        <end position="454"/>
    </location>
</feature>
<dbReference type="STRING" id="7266.A0A3B0K1K9"/>
<dbReference type="Proteomes" id="UP000268350">
    <property type="component" value="Unassembled WGS sequence"/>
</dbReference>
<evidence type="ECO:0000256" key="1">
    <source>
        <dbReference type="SAM" id="MobiDB-lite"/>
    </source>
</evidence>
<name>A0A3B0K1K9_DROGU</name>
<feature type="compositionally biased region" description="Low complexity" evidence="1">
    <location>
        <begin position="467"/>
        <end position="477"/>
    </location>
</feature>
<feature type="compositionally biased region" description="Low complexity" evidence="1">
    <location>
        <begin position="179"/>
        <end position="189"/>
    </location>
</feature>
<accession>A0A3B0K1K9</accession>
<gene>
    <name evidence="2" type="ORF">DGUA_6G007943</name>
</gene>
<feature type="region of interest" description="Disordered" evidence="1">
    <location>
        <begin position="424"/>
        <end position="533"/>
    </location>
</feature>
<sequence>MATQDDGRSATSGVLGLTDEVKANGRCSFVIALNSEGQLEISPKEAGIRAEQGAEQRQDRICSGICSVEDKIKAEKVQAPAVNSQRISIALIKHDPDAFDSLQVASDVSCQRNSSMGFVKVFNGEDLRRKPSFVVLEEALVRKRMEQSSESSVNSVQQETRQSKMKTQTEESPKDVPQNSRSSNRSPSRFNRRNAGMQQYQGDSKVASKSTLLPEATRPTTATHSHKPTEQQTIHSSTPSHGTFSFVPASPAQSVNPMMYPCQQFLNNNMAIPYLNGCNCCNCCPFRQVAPDGCCNCSSCCALSYASNCCPLRPPAGAAAGAASASVPQMQPSLSYCQPNLYAMPMVTQQMFTPLLQSTREQQQQQYPFGWYPYPPSAPCHSMQQCFCQPMTTNIMGSNCCRMNAAYHPCPHCGSFVNSPQMQHKTQHQNQETQSVPCVNQQHQETQSVPCGNQRQRRYPIKRAKVPDSSDASSSPVNREELRRMFGPSSTQQQPRAKQQVKSSSAKESTAIPAKETRSLAGRSESTSMGAGKQTTSLYMARFGRTCMLMKPSSTSTSMPRLLTRRISRYTSVMAWPTNHKLEHN</sequence>